<sequence>MAWGVGVVHLLGTRVSLRERGRKAELIEKRCNKICVRILPRRKSRPHISDTVTIIAISSGTYWYVRIQLVMNIVRCCSSQIPAYPWLGWVGSPKVQEGKCSNTWRMSLGKLRTGR</sequence>
<organism evidence="1 2">
    <name type="scientific">Cucumis sativus</name>
    <name type="common">Cucumber</name>
    <dbReference type="NCBI Taxonomy" id="3659"/>
    <lineage>
        <taxon>Eukaryota</taxon>
        <taxon>Viridiplantae</taxon>
        <taxon>Streptophyta</taxon>
        <taxon>Embryophyta</taxon>
        <taxon>Tracheophyta</taxon>
        <taxon>Spermatophyta</taxon>
        <taxon>Magnoliopsida</taxon>
        <taxon>eudicotyledons</taxon>
        <taxon>Gunneridae</taxon>
        <taxon>Pentapetalae</taxon>
        <taxon>rosids</taxon>
        <taxon>fabids</taxon>
        <taxon>Cucurbitales</taxon>
        <taxon>Cucurbitaceae</taxon>
        <taxon>Benincaseae</taxon>
        <taxon>Cucumis</taxon>
    </lineage>
</organism>
<evidence type="ECO:0000313" key="1">
    <source>
        <dbReference type="EMBL" id="KGN58684.1"/>
    </source>
</evidence>
<gene>
    <name evidence="1" type="ORF">Csa_3G728015</name>
</gene>
<reference evidence="1 2" key="4">
    <citation type="journal article" date="2011" name="BMC Genomics">
        <title>RNA-Seq improves annotation of protein-coding genes in the cucumber genome.</title>
        <authorList>
            <person name="Li Z."/>
            <person name="Zhang Z."/>
            <person name="Yan P."/>
            <person name="Huang S."/>
            <person name="Fei Z."/>
            <person name="Lin K."/>
        </authorList>
    </citation>
    <scope>NUCLEOTIDE SEQUENCE [LARGE SCALE GENOMIC DNA]</scope>
    <source>
        <strain evidence="2">cv. 9930</strain>
    </source>
</reference>
<dbReference type="AlphaFoldDB" id="A0A0A0LCL1"/>
<keyword evidence="2" id="KW-1185">Reference proteome</keyword>
<accession>A0A0A0LCL1</accession>
<dbReference type="Gramene" id="KGN58684">
    <property type="protein sequence ID" value="KGN58684"/>
    <property type="gene ID" value="Csa_3G728015"/>
</dbReference>
<reference evidence="1 2" key="3">
    <citation type="journal article" date="2010" name="BMC Genomics">
        <title>Transcriptome sequencing and comparative analysis of cucumber flowers with different sex types.</title>
        <authorList>
            <person name="Guo S."/>
            <person name="Zheng Y."/>
            <person name="Joung J.G."/>
            <person name="Liu S."/>
            <person name="Zhang Z."/>
            <person name="Crasta O.R."/>
            <person name="Sobral B.W."/>
            <person name="Xu Y."/>
            <person name="Huang S."/>
            <person name="Fei Z."/>
        </authorList>
    </citation>
    <scope>NUCLEOTIDE SEQUENCE [LARGE SCALE GENOMIC DNA]</scope>
    <source>
        <strain evidence="2">cv. 9930</strain>
    </source>
</reference>
<protein>
    <submittedName>
        <fullName evidence="1">Uncharacterized protein</fullName>
    </submittedName>
</protein>
<name>A0A0A0LCL1_CUCSA</name>
<reference evidence="1 2" key="2">
    <citation type="journal article" date="2009" name="PLoS ONE">
        <title>An integrated genetic and cytogenetic map of the cucumber genome.</title>
        <authorList>
            <person name="Ren Y."/>
            <person name="Zhang Z."/>
            <person name="Liu J."/>
            <person name="Staub J.E."/>
            <person name="Han Y."/>
            <person name="Cheng Z."/>
            <person name="Li X."/>
            <person name="Lu J."/>
            <person name="Miao H."/>
            <person name="Kang H."/>
            <person name="Xie B."/>
            <person name="Gu X."/>
            <person name="Wang X."/>
            <person name="Du Y."/>
            <person name="Jin W."/>
            <person name="Huang S."/>
        </authorList>
    </citation>
    <scope>NUCLEOTIDE SEQUENCE [LARGE SCALE GENOMIC DNA]</scope>
    <source>
        <strain evidence="2">cv. 9930</strain>
    </source>
</reference>
<dbReference type="Proteomes" id="UP000029981">
    <property type="component" value="Chromosome 3"/>
</dbReference>
<evidence type="ECO:0000313" key="2">
    <source>
        <dbReference type="Proteomes" id="UP000029981"/>
    </source>
</evidence>
<proteinExistence type="predicted"/>
<reference evidence="1 2" key="1">
    <citation type="journal article" date="2009" name="Nat. Genet.">
        <title>The genome of the cucumber, Cucumis sativus L.</title>
        <authorList>
            <person name="Huang S."/>
            <person name="Li R."/>
            <person name="Zhang Z."/>
            <person name="Li L."/>
            <person name="Gu X."/>
            <person name="Fan W."/>
            <person name="Lucas W.J."/>
            <person name="Wang X."/>
            <person name="Xie B."/>
            <person name="Ni P."/>
            <person name="Ren Y."/>
            <person name="Zhu H."/>
            <person name="Li J."/>
            <person name="Lin K."/>
            <person name="Jin W."/>
            <person name="Fei Z."/>
            <person name="Li G."/>
            <person name="Staub J."/>
            <person name="Kilian A."/>
            <person name="van der Vossen E.A."/>
            <person name="Wu Y."/>
            <person name="Guo J."/>
            <person name="He J."/>
            <person name="Jia Z."/>
            <person name="Ren Y."/>
            <person name="Tian G."/>
            <person name="Lu Y."/>
            <person name="Ruan J."/>
            <person name="Qian W."/>
            <person name="Wang M."/>
            <person name="Huang Q."/>
            <person name="Li B."/>
            <person name="Xuan Z."/>
            <person name="Cao J."/>
            <person name="Asan"/>
            <person name="Wu Z."/>
            <person name="Zhang J."/>
            <person name="Cai Q."/>
            <person name="Bai Y."/>
            <person name="Zhao B."/>
            <person name="Han Y."/>
            <person name="Li Y."/>
            <person name="Li X."/>
            <person name="Wang S."/>
            <person name="Shi Q."/>
            <person name="Liu S."/>
            <person name="Cho W.K."/>
            <person name="Kim J.Y."/>
            <person name="Xu Y."/>
            <person name="Heller-Uszynska K."/>
            <person name="Miao H."/>
            <person name="Cheng Z."/>
            <person name="Zhang S."/>
            <person name="Wu J."/>
            <person name="Yang Y."/>
            <person name="Kang H."/>
            <person name="Li M."/>
            <person name="Liang H."/>
            <person name="Ren X."/>
            <person name="Shi Z."/>
            <person name="Wen M."/>
            <person name="Jian M."/>
            <person name="Yang H."/>
            <person name="Zhang G."/>
            <person name="Yang Z."/>
            <person name="Chen R."/>
            <person name="Liu S."/>
            <person name="Li J."/>
            <person name="Ma L."/>
            <person name="Liu H."/>
            <person name="Zhou Y."/>
            <person name="Zhao J."/>
            <person name="Fang X."/>
            <person name="Li G."/>
            <person name="Fang L."/>
            <person name="Li Y."/>
            <person name="Liu D."/>
            <person name="Zheng H."/>
            <person name="Zhang Y."/>
            <person name="Qin N."/>
            <person name="Li Z."/>
            <person name="Yang G."/>
            <person name="Yang S."/>
            <person name="Bolund L."/>
            <person name="Kristiansen K."/>
            <person name="Zheng H."/>
            <person name="Li S."/>
            <person name="Zhang X."/>
            <person name="Yang H."/>
            <person name="Wang J."/>
            <person name="Sun R."/>
            <person name="Zhang B."/>
            <person name="Jiang S."/>
            <person name="Wang J."/>
            <person name="Du Y."/>
            <person name="Li S."/>
        </authorList>
    </citation>
    <scope>NUCLEOTIDE SEQUENCE [LARGE SCALE GENOMIC DNA]</scope>
    <source>
        <strain evidence="2">cv. 9930</strain>
    </source>
</reference>
<dbReference type="EMBL" id="CM002924">
    <property type="protein sequence ID" value="KGN58684.1"/>
    <property type="molecule type" value="Genomic_DNA"/>
</dbReference>